<dbReference type="InterPro" id="IPR029063">
    <property type="entry name" value="SAM-dependent_MTases_sf"/>
</dbReference>
<dbReference type="SUPFAM" id="SSF53335">
    <property type="entry name" value="S-adenosyl-L-methionine-dependent methyltransferases"/>
    <property type="match status" value="1"/>
</dbReference>
<gene>
    <name evidence="1" type="ORF">J437_LFUL000598</name>
</gene>
<sequence length="132" mass="15332">MVFGEPNFFSSLLPWHNLRFWFKKDSLSELLHPEAVLLPRGASIWAMPVSFVDLWKIRAPVHSAEGLRMESFDQLIELSRSIGDDQIEPQPLWEYPCTALSSPFLLFQFDFQQPFPSESVVTRGMFKNERQA</sequence>
<dbReference type="AlphaFoldDB" id="A0A8K0K8H2"/>
<evidence type="ECO:0000313" key="1">
    <source>
        <dbReference type="EMBL" id="KAG8230327.1"/>
    </source>
</evidence>
<dbReference type="Gene3D" id="2.70.160.11">
    <property type="entry name" value="Hnrnp arginine n-methyltransferase1"/>
    <property type="match status" value="1"/>
</dbReference>
<comment type="caution">
    <text evidence="1">The sequence shown here is derived from an EMBL/GenBank/DDBJ whole genome shotgun (WGS) entry which is preliminary data.</text>
</comment>
<name>A0A8K0K8H2_LADFU</name>
<keyword evidence="2" id="KW-1185">Reference proteome</keyword>
<reference evidence="1" key="1">
    <citation type="submission" date="2013-04" db="EMBL/GenBank/DDBJ databases">
        <authorList>
            <person name="Qu J."/>
            <person name="Murali S.C."/>
            <person name="Bandaranaike D."/>
            <person name="Bellair M."/>
            <person name="Blankenburg K."/>
            <person name="Chao H."/>
            <person name="Dinh H."/>
            <person name="Doddapaneni H."/>
            <person name="Downs B."/>
            <person name="Dugan-Rocha S."/>
            <person name="Elkadiri S."/>
            <person name="Gnanaolivu R.D."/>
            <person name="Hernandez B."/>
            <person name="Javaid M."/>
            <person name="Jayaseelan J.C."/>
            <person name="Lee S."/>
            <person name="Li M."/>
            <person name="Ming W."/>
            <person name="Munidasa M."/>
            <person name="Muniz J."/>
            <person name="Nguyen L."/>
            <person name="Ongeri F."/>
            <person name="Osuji N."/>
            <person name="Pu L.-L."/>
            <person name="Puazo M."/>
            <person name="Qu C."/>
            <person name="Quiroz J."/>
            <person name="Raj R."/>
            <person name="Weissenberger G."/>
            <person name="Xin Y."/>
            <person name="Zou X."/>
            <person name="Han Y."/>
            <person name="Richards S."/>
            <person name="Worley K."/>
            <person name="Muzny D."/>
            <person name="Gibbs R."/>
        </authorList>
    </citation>
    <scope>NUCLEOTIDE SEQUENCE</scope>
    <source>
        <strain evidence="1">Sampled in the wild</strain>
    </source>
</reference>
<reference evidence="1" key="2">
    <citation type="submission" date="2017-10" db="EMBL/GenBank/DDBJ databases">
        <title>Ladona fulva Genome sequencing and assembly.</title>
        <authorList>
            <person name="Murali S."/>
            <person name="Richards S."/>
            <person name="Bandaranaike D."/>
            <person name="Bellair M."/>
            <person name="Blankenburg K."/>
            <person name="Chao H."/>
            <person name="Dinh H."/>
            <person name="Doddapaneni H."/>
            <person name="Dugan-Rocha S."/>
            <person name="Elkadiri S."/>
            <person name="Gnanaolivu R."/>
            <person name="Hernandez B."/>
            <person name="Skinner E."/>
            <person name="Javaid M."/>
            <person name="Lee S."/>
            <person name="Li M."/>
            <person name="Ming W."/>
            <person name="Munidasa M."/>
            <person name="Muniz J."/>
            <person name="Nguyen L."/>
            <person name="Hughes D."/>
            <person name="Osuji N."/>
            <person name="Pu L.-L."/>
            <person name="Puazo M."/>
            <person name="Qu C."/>
            <person name="Quiroz J."/>
            <person name="Raj R."/>
            <person name="Weissenberger G."/>
            <person name="Xin Y."/>
            <person name="Zou X."/>
            <person name="Han Y."/>
            <person name="Worley K."/>
            <person name="Muzny D."/>
            <person name="Gibbs R."/>
        </authorList>
    </citation>
    <scope>NUCLEOTIDE SEQUENCE</scope>
    <source>
        <strain evidence="1">Sampled in the wild</strain>
    </source>
</reference>
<proteinExistence type="predicted"/>
<dbReference type="Gene3D" id="3.40.50.150">
    <property type="entry name" value="Vaccinia Virus protein VP39"/>
    <property type="match status" value="1"/>
</dbReference>
<dbReference type="OrthoDB" id="412876at2759"/>
<dbReference type="Proteomes" id="UP000792457">
    <property type="component" value="Unassembled WGS sequence"/>
</dbReference>
<protein>
    <submittedName>
        <fullName evidence="1">Uncharacterized protein</fullName>
    </submittedName>
</protein>
<organism evidence="1 2">
    <name type="scientific">Ladona fulva</name>
    <name type="common">Scarce chaser dragonfly</name>
    <name type="synonym">Libellula fulva</name>
    <dbReference type="NCBI Taxonomy" id="123851"/>
    <lineage>
        <taxon>Eukaryota</taxon>
        <taxon>Metazoa</taxon>
        <taxon>Ecdysozoa</taxon>
        <taxon>Arthropoda</taxon>
        <taxon>Hexapoda</taxon>
        <taxon>Insecta</taxon>
        <taxon>Pterygota</taxon>
        <taxon>Palaeoptera</taxon>
        <taxon>Odonata</taxon>
        <taxon>Epiprocta</taxon>
        <taxon>Anisoptera</taxon>
        <taxon>Libelluloidea</taxon>
        <taxon>Libellulidae</taxon>
        <taxon>Ladona</taxon>
    </lineage>
</organism>
<evidence type="ECO:0000313" key="2">
    <source>
        <dbReference type="Proteomes" id="UP000792457"/>
    </source>
</evidence>
<dbReference type="EMBL" id="KZ308477">
    <property type="protein sequence ID" value="KAG8230327.1"/>
    <property type="molecule type" value="Genomic_DNA"/>
</dbReference>
<accession>A0A8K0K8H2</accession>